<sequence>MTEQRSEVLAANEAFYRAFEKKDIEKMSDVWSQGTGSLCIHPGWNILRGWKQVNDSWVKIFENTPYIEINTDVISIEIRENIAYIVLVENVMQVIKGSRMEAQSLATNVFELLGGKWYLVHHHASPVMGNR</sequence>
<proteinExistence type="predicted"/>
<dbReference type="Gene3D" id="3.10.450.50">
    <property type="match status" value="1"/>
</dbReference>
<dbReference type="InterPro" id="IPR037401">
    <property type="entry name" value="SnoaL-like"/>
</dbReference>
<dbReference type="InterPro" id="IPR032710">
    <property type="entry name" value="NTF2-like_dom_sf"/>
</dbReference>
<dbReference type="PANTHER" id="PTHR34957">
    <property type="entry name" value="NUCLEAR TRANSPORT FACTOR 2 (NTF2) FAMILY PROTEIN"/>
    <property type="match status" value="1"/>
</dbReference>
<dbReference type="PANTHER" id="PTHR34957:SF1">
    <property type="entry name" value="NUCLEAR TRANSPORT FACTOR 2 (NTF2) FAMILY PROTEIN"/>
    <property type="match status" value="1"/>
</dbReference>
<dbReference type="Proteomes" id="UP000218418">
    <property type="component" value="Chromosome"/>
</dbReference>
<dbReference type="AlphaFoldDB" id="A0A1Z4LIX2"/>
<name>A0A1Z4LIX2_9CYAN</name>
<dbReference type="Pfam" id="PF13474">
    <property type="entry name" value="SnoaL_3"/>
    <property type="match status" value="1"/>
</dbReference>
<organism evidence="2 3">
    <name type="scientific">Calothrix parasitica NIES-267</name>
    <dbReference type="NCBI Taxonomy" id="1973488"/>
    <lineage>
        <taxon>Bacteria</taxon>
        <taxon>Bacillati</taxon>
        <taxon>Cyanobacteriota</taxon>
        <taxon>Cyanophyceae</taxon>
        <taxon>Nostocales</taxon>
        <taxon>Calotrichaceae</taxon>
        <taxon>Calothrix</taxon>
    </lineage>
</organism>
<accession>A0A1Z4LIX2</accession>
<evidence type="ECO:0000259" key="1">
    <source>
        <dbReference type="Pfam" id="PF13474"/>
    </source>
</evidence>
<protein>
    <recommendedName>
        <fullName evidence="1">SnoaL-like domain-containing protein</fullName>
    </recommendedName>
</protein>
<gene>
    <name evidence="2" type="ORF">NIES267_06580</name>
</gene>
<keyword evidence="3" id="KW-1185">Reference proteome</keyword>
<dbReference type="EMBL" id="AP018227">
    <property type="protein sequence ID" value="BAY81183.1"/>
    <property type="molecule type" value="Genomic_DNA"/>
</dbReference>
<evidence type="ECO:0000313" key="3">
    <source>
        <dbReference type="Proteomes" id="UP000218418"/>
    </source>
</evidence>
<dbReference type="SUPFAM" id="SSF54427">
    <property type="entry name" value="NTF2-like"/>
    <property type="match status" value="1"/>
</dbReference>
<evidence type="ECO:0000313" key="2">
    <source>
        <dbReference type="EMBL" id="BAY81183.1"/>
    </source>
</evidence>
<feature type="domain" description="SnoaL-like" evidence="1">
    <location>
        <begin position="8"/>
        <end position="127"/>
    </location>
</feature>
<reference evidence="2 3" key="1">
    <citation type="submission" date="2017-06" db="EMBL/GenBank/DDBJ databases">
        <title>Genome sequencing of cyanobaciteial culture collection at National Institute for Environmental Studies (NIES).</title>
        <authorList>
            <person name="Hirose Y."/>
            <person name="Shimura Y."/>
            <person name="Fujisawa T."/>
            <person name="Nakamura Y."/>
            <person name="Kawachi M."/>
        </authorList>
    </citation>
    <scope>NUCLEOTIDE SEQUENCE [LARGE SCALE GENOMIC DNA]</scope>
    <source>
        <strain evidence="2 3">NIES-267</strain>
    </source>
</reference>
<dbReference type="OrthoDB" id="9786718at2"/>